<dbReference type="PROSITE" id="PS50948">
    <property type="entry name" value="PAN"/>
    <property type="match status" value="1"/>
</dbReference>
<dbReference type="EMBL" id="OB666564">
    <property type="protein sequence ID" value="CAD7233586.1"/>
    <property type="molecule type" value="Genomic_DNA"/>
</dbReference>
<reference evidence="1" key="1">
    <citation type="submission" date="2020-11" db="EMBL/GenBank/DDBJ databases">
        <authorList>
            <person name="Tran Van P."/>
        </authorList>
    </citation>
    <scope>NUCLEOTIDE SEQUENCE</scope>
</reference>
<dbReference type="AlphaFoldDB" id="A0A7R8ZVL3"/>
<evidence type="ECO:0000313" key="1">
    <source>
        <dbReference type="EMBL" id="CAD7233586.1"/>
    </source>
</evidence>
<accession>A0A7R8ZVL3</accession>
<sequence length="265" mass="30095">MALDPLAAGLALCLFASPVVIVLGSQNTYKGRQGILLTTESLIQTPSTSGLCAIRCTRAGDTCQAFNFNPSTGICSLYSGRYSHGATFVNNDETWYYEKDWKILYQTRVYDTTQKNITQWWRLSQRGLGLQNEDTISFECQQLQPIPKHYVKLNYEPNRRFAKLESGNGLTLVEYLELGGYQTYKAPTAFSDLVSAGTPYTVNITCTEEGFAWKFSVQEEVWTQNIEHHTGHGCEDFKDLVYVNYLVNGVHPIQCQWIQLLRPDW</sequence>
<protein>
    <submittedName>
        <fullName evidence="1">Uncharacterized protein</fullName>
    </submittedName>
</protein>
<dbReference type="InterPro" id="IPR003609">
    <property type="entry name" value="Pan_app"/>
</dbReference>
<dbReference type="SUPFAM" id="SSF57414">
    <property type="entry name" value="Hairpin loop containing domain-like"/>
    <property type="match status" value="1"/>
</dbReference>
<dbReference type="Gene3D" id="3.50.4.10">
    <property type="entry name" value="Hepatocyte Growth Factor"/>
    <property type="match status" value="1"/>
</dbReference>
<name>A0A7R8ZVL3_9CRUS</name>
<gene>
    <name evidence="1" type="ORF">CTOB1V02_LOCUS11407</name>
</gene>
<dbReference type="Pfam" id="PF00024">
    <property type="entry name" value="PAN_1"/>
    <property type="match status" value="1"/>
</dbReference>
<organism evidence="1">
    <name type="scientific">Cyprideis torosa</name>
    <dbReference type="NCBI Taxonomy" id="163714"/>
    <lineage>
        <taxon>Eukaryota</taxon>
        <taxon>Metazoa</taxon>
        <taxon>Ecdysozoa</taxon>
        <taxon>Arthropoda</taxon>
        <taxon>Crustacea</taxon>
        <taxon>Oligostraca</taxon>
        <taxon>Ostracoda</taxon>
        <taxon>Podocopa</taxon>
        <taxon>Podocopida</taxon>
        <taxon>Cytherocopina</taxon>
        <taxon>Cytheroidea</taxon>
        <taxon>Cytherideidae</taxon>
        <taxon>Cyprideis</taxon>
    </lineage>
</organism>
<proteinExistence type="predicted"/>